<proteinExistence type="predicted"/>
<evidence type="ECO:0000259" key="2">
    <source>
        <dbReference type="Pfam" id="PF00085"/>
    </source>
</evidence>
<dbReference type="GO" id="GO:0003756">
    <property type="term" value="F:protein disulfide isomerase activity"/>
    <property type="evidence" value="ECO:0007669"/>
    <property type="project" value="TreeGrafter"/>
</dbReference>
<evidence type="ECO:0000313" key="4">
    <source>
        <dbReference type="Proteomes" id="UP000238350"/>
    </source>
</evidence>
<name>A0A2T0FGH2_9ASCO</name>
<dbReference type="PANTHER" id="PTHR45672:SF11">
    <property type="entry name" value="PROTEIN DISULFIDE-ISOMERASE C17H9.14C"/>
    <property type="match status" value="1"/>
</dbReference>
<dbReference type="GeneID" id="36515471"/>
<reference evidence="3 4" key="1">
    <citation type="submission" date="2017-04" db="EMBL/GenBank/DDBJ databases">
        <title>Genome sequencing of [Candida] sorbophila.</title>
        <authorList>
            <person name="Ahn J.O."/>
        </authorList>
    </citation>
    <scope>NUCLEOTIDE SEQUENCE [LARGE SCALE GENOMIC DNA]</scope>
    <source>
        <strain evidence="3 4">DS02</strain>
    </source>
</reference>
<dbReference type="InterPro" id="IPR051063">
    <property type="entry name" value="PDI"/>
</dbReference>
<keyword evidence="4" id="KW-1185">Reference proteome</keyword>
<dbReference type="RefSeq" id="XP_024664048.1">
    <property type="nucleotide sequence ID" value="XM_024808280.1"/>
</dbReference>
<gene>
    <name evidence="3" type="ORF">B9G98_01722</name>
</gene>
<dbReference type="STRING" id="45607.A0A2T0FGH2"/>
<dbReference type="Pfam" id="PF00085">
    <property type="entry name" value="Thioredoxin"/>
    <property type="match status" value="2"/>
</dbReference>
<feature type="domain" description="Thioredoxin" evidence="2">
    <location>
        <begin position="20"/>
        <end position="119"/>
    </location>
</feature>
<feature type="signal peptide" evidence="1">
    <location>
        <begin position="1"/>
        <end position="18"/>
    </location>
</feature>
<evidence type="ECO:0000313" key="3">
    <source>
        <dbReference type="EMBL" id="PRT54102.1"/>
    </source>
</evidence>
<dbReference type="AlphaFoldDB" id="A0A2T0FGH2"/>
<dbReference type="Gene3D" id="3.40.30.10">
    <property type="entry name" value="Glutaredoxin"/>
    <property type="match status" value="2"/>
</dbReference>
<dbReference type="CDD" id="cd02961">
    <property type="entry name" value="PDI_a_family"/>
    <property type="match status" value="2"/>
</dbReference>
<keyword evidence="3" id="KW-0413">Isomerase</keyword>
<evidence type="ECO:0000256" key="1">
    <source>
        <dbReference type="SAM" id="SignalP"/>
    </source>
</evidence>
<dbReference type="OrthoDB" id="10264505at2759"/>
<dbReference type="GO" id="GO:0005783">
    <property type="term" value="C:endoplasmic reticulum"/>
    <property type="evidence" value="ECO:0007669"/>
    <property type="project" value="TreeGrafter"/>
</dbReference>
<dbReference type="Proteomes" id="UP000238350">
    <property type="component" value="Unassembled WGS sequence"/>
</dbReference>
<dbReference type="PANTHER" id="PTHR45672">
    <property type="entry name" value="PROTEIN DISULFIDE-ISOMERASE C17H9.14C-RELATED"/>
    <property type="match status" value="1"/>
</dbReference>
<dbReference type="EMBL" id="NDIQ01000001">
    <property type="protein sequence ID" value="PRT54102.1"/>
    <property type="molecule type" value="Genomic_DNA"/>
</dbReference>
<accession>A0A2T0FGH2</accession>
<keyword evidence="1" id="KW-0732">Signal</keyword>
<feature type="chain" id="PRO_5015747404" evidence="1">
    <location>
        <begin position="19"/>
        <end position="275"/>
    </location>
</feature>
<comment type="caution">
    <text evidence="3">The sequence shown here is derived from an EMBL/GenBank/DDBJ whole genome shotgun (WGS) entry which is preliminary data.</text>
</comment>
<protein>
    <submittedName>
        <fullName evidence="3">Protein disulfide-isomerase erp38</fullName>
    </submittedName>
</protein>
<dbReference type="SUPFAM" id="SSF52833">
    <property type="entry name" value="Thioredoxin-like"/>
    <property type="match status" value="2"/>
</dbReference>
<dbReference type="InterPro" id="IPR036249">
    <property type="entry name" value="Thioredoxin-like_sf"/>
</dbReference>
<sequence length="275" mass="31359">MVRFLGILQLIFAAIASARVIDVSDEDFGAALRQDTPSFVLFYSWTHDAVPLNGYYSDISRIYEDDELNFLRIDITENPKLAERYGISKVPSVVFIRPGSEHNAEVLQQTPLKAIKRKIRHDLGIDHTNEHTNYPLKRLSDNSFRLGIQGKHALVLFVGTCTNCDHITQVFRQIAADYKHNKEVAISEVESSRMDSQMLPSVFSLSKYPTVLYFSKEGSQIPLKPENYHGDLTYEALTEFLESRGVAPTGLFGQVPYIMKRWFRKLFGTVLHLDL</sequence>
<dbReference type="InterPro" id="IPR013766">
    <property type="entry name" value="Thioredoxin_domain"/>
</dbReference>
<feature type="domain" description="Thioredoxin" evidence="2">
    <location>
        <begin position="139"/>
        <end position="242"/>
    </location>
</feature>
<dbReference type="GO" id="GO:0006457">
    <property type="term" value="P:protein folding"/>
    <property type="evidence" value="ECO:0007669"/>
    <property type="project" value="TreeGrafter"/>
</dbReference>
<organism evidence="3 4">
    <name type="scientific">Wickerhamiella sorbophila</name>
    <dbReference type="NCBI Taxonomy" id="45607"/>
    <lineage>
        <taxon>Eukaryota</taxon>
        <taxon>Fungi</taxon>
        <taxon>Dikarya</taxon>
        <taxon>Ascomycota</taxon>
        <taxon>Saccharomycotina</taxon>
        <taxon>Dipodascomycetes</taxon>
        <taxon>Dipodascales</taxon>
        <taxon>Trichomonascaceae</taxon>
        <taxon>Wickerhamiella</taxon>
    </lineage>
</organism>